<dbReference type="AlphaFoldDB" id="K6UF72"/>
<sequence>VFKVLDHKLYPYIINAQWNNVEGEGITSITETKEYYGKDKDLSSGLPKDEGYGVTSHLGTSSEGNGSPMKTIASASLVGIPSIIFLLYKFTPIRTWIDPRIRTSKIELNNFFQGSNELQSHDYNLDTSYMDFKRFNIAYQSR</sequence>
<accession>K6UF72</accession>
<evidence type="ECO:0000313" key="3">
    <source>
        <dbReference type="Proteomes" id="UP000006319"/>
    </source>
</evidence>
<name>K6UF72_PLACD</name>
<keyword evidence="3" id="KW-1185">Reference proteome</keyword>
<dbReference type="Proteomes" id="UP000006319">
    <property type="component" value="Unassembled WGS sequence"/>
</dbReference>
<reference evidence="2 3" key="1">
    <citation type="journal article" date="2012" name="Nat. Genet.">
        <title>Plasmodium cynomolgi genome sequences provide insight into Plasmodium vivax and the monkey malaria clade.</title>
        <authorList>
            <person name="Tachibana S."/>
            <person name="Sullivan S.A."/>
            <person name="Kawai S."/>
            <person name="Nakamura S."/>
            <person name="Kim H.R."/>
            <person name="Goto N."/>
            <person name="Arisue N."/>
            <person name="Palacpac N.M.Q."/>
            <person name="Honma H."/>
            <person name="Yagi M."/>
            <person name="Tougan T."/>
            <person name="Katakai Y."/>
            <person name="Kaneko O."/>
            <person name="Mita T."/>
            <person name="Kita K."/>
            <person name="Yasutomi Y."/>
            <person name="Sutton P.L."/>
            <person name="Shakhbatyan R."/>
            <person name="Horii T."/>
            <person name="Yasunaga T."/>
            <person name="Barnwell J.W."/>
            <person name="Escalante A.A."/>
            <person name="Carlton J.M."/>
            <person name="Tanabe K."/>
        </authorList>
    </citation>
    <scope>NUCLEOTIDE SEQUENCE [LARGE SCALE GENOMIC DNA]</scope>
    <source>
        <strain evidence="2 3">B</strain>
    </source>
</reference>
<keyword evidence="1" id="KW-0472">Membrane</keyword>
<evidence type="ECO:0000256" key="1">
    <source>
        <dbReference type="SAM" id="Phobius"/>
    </source>
</evidence>
<dbReference type="EMBL" id="DF157403">
    <property type="protein sequence ID" value="GAB69596.1"/>
    <property type="molecule type" value="Genomic_DNA"/>
</dbReference>
<evidence type="ECO:0008006" key="4">
    <source>
        <dbReference type="Google" id="ProtNLM"/>
    </source>
</evidence>
<feature type="non-terminal residue" evidence="2">
    <location>
        <position position="1"/>
    </location>
</feature>
<dbReference type="InterPro" id="IPR008780">
    <property type="entry name" value="Plasmodium_Vir"/>
</dbReference>
<dbReference type="KEGG" id="pcy:PCYB_003450"/>
<feature type="transmembrane region" description="Helical" evidence="1">
    <location>
        <begin position="71"/>
        <end position="90"/>
    </location>
</feature>
<dbReference type="RefSeq" id="XP_004227814.1">
    <property type="nucleotide sequence ID" value="XM_004227766.1"/>
</dbReference>
<dbReference type="Pfam" id="PF05795">
    <property type="entry name" value="Plasmodium_Vir"/>
    <property type="match status" value="1"/>
</dbReference>
<evidence type="ECO:0000313" key="2">
    <source>
        <dbReference type="EMBL" id="GAB69596.1"/>
    </source>
</evidence>
<dbReference type="OrthoDB" id="389219at2759"/>
<protein>
    <recommendedName>
        <fullName evidence="4">CYIR protein</fullName>
    </recommendedName>
</protein>
<keyword evidence="1" id="KW-1133">Transmembrane helix</keyword>
<keyword evidence="1" id="KW-0812">Transmembrane</keyword>
<organism evidence="2 3">
    <name type="scientific">Plasmodium cynomolgi (strain B)</name>
    <dbReference type="NCBI Taxonomy" id="1120755"/>
    <lineage>
        <taxon>Eukaryota</taxon>
        <taxon>Sar</taxon>
        <taxon>Alveolata</taxon>
        <taxon>Apicomplexa</taxon>
        <taxon>Aconoidasida</taxon>
        <taxon>Haemosporida</taxon>
        <taxon>Plasmodiidae</taxon>
        <taxon>Plasmodium</taxon>
        <taxon>Plasmodium (Plasmodium)</taxon>
    </lineage>
</organism>
<dbReference type="VEuPathDB" id="PlasmoDB:PCYB_003450"/>
<gene>
    <name evidence="2" type="ORF">PCYB_003450</name>
</gene>
<proteinExistence type="predicted"/>
<dbReference type="GeneID" id="14696138"/>